<organism evidence="1 2">
    <name type="scientific">Candidatus Desulfosporosinus infrequens</name>
    <dbReference type="NCBI Taxonomy" id="2043169"/>
    <lineage>
        <taxon>Bacteria</taxon>
        <taxon>Bacillati</taxon>
        <taxon>Bacillota</taxon>
        <taxon>Clostridia</taxon>
        <taxon>Eubacteriales</taxon>
        <taxon>Desulfitobacteriaceae</taxon>
        <taxon>Desulfosporosinus</taxon>
    </lineage>
</organism>
<evidence type="ECO:0000313" key="1">
    <source>
        <dbReference type="EMBL" id="SPF56928.1"/>
    </source>
</evidence>
<dbReference type="AlphaFoldDB" id="A0A2U3LYK4"/>
<dbReference type="Proteomes" id="UP000238916">
    <property type="component" value="Unassembled WGS sequence"/>
</dbReference>
<name>A0A2U3LYK4_9FIRM</name>
<protein>
    <submittedName>
        <fullName evidence="1">Uncharacterized protein</fullName>
    </submittedName>
</protein>
<evidence type="ECO:0000313" key="2">
    <source>
        <dbReference type="Proteomes" id="UP000238916"/>
    </source>
</evidence>
<proteinExistence type="predicted"/>
<reference evidence="2" key="1">
    <citation type="submission" date="2018-02" db="EMBL/GenBank/DDBJ databases">
        <authorList>
            <person name="Hausmann B."/>
        </authorList>
    </citation>
    <scope>NUCLEOTIDE SEQUENCE [LARGE SCALE GENOMIC DNA]</scope>
    <source>
        <strain evidence="2">Peat soil MAG SbF1</strain>
    </source>
</reference>
<accession>A0A2U3LYK4</accession>
<sequence length="41" mass="5109">MYQYIGQTDKYFLSTRSDIIQLLALNYDFWLYIRLMTLFSY</sequence>
<gene>
    <name evidence="1" type="ORF">SBF1_9520003</name>
</gene>
<dbReference type="EMBL" id="OMOF01000948">
    <property type="protein sequence ID" value="SPF56928.1"/>
    <property type="molecule type" value="Genomic_DNA"/>
</dbReference>